<evidence type="ECO:0000313" key="2">
    <source>
        <dbReference type="EMBL" id="JAH26687.1"/>
    </source>
</evidence>
<reference evidence="2" key="2">
    <citation type="journal article" date="2015" name="Fish Shellfish Immunol.">
        <title>Early steps in the European eel (Anguilla anguilla)-Vibrio vulnificus interaction in the gills: Role of the RtxA13 toxin.</title>
        <authorList>
            <person name="Callol A."/>
            <person name="Pajuelo D."/>
            <person name="Ebbesson L."/>
            <person name="Teles M."/>
            <person name="MacKenzie S."/>
            <person name="Amaro C."/>
        </authorList>
    </citation>
    <scope>NUCLEOTIDE SEQUENCE</scope>
</reference>
<sequence length="64" mass="7842">MPRATERGEERKEGWRDVQRRAEENRDERAERQEEKNNRERSPEFLISVLSTEELMGQYKELDF</sequence>
<reference evidence="2" key="1">
    <citation type="submission" date="2014-11" db="EMBL/GenBank/DDBJ databases">
        <authorList>
            <person name="Amaro Gonzalez C."/>
        </authorList>
    </citation>
    <scope>NUCLEOTIDE SEQUENCE</scope>
</reference>
<name>A0A0E9RD04_ANGAN</name>
<dbReference type="EMBL" id="GBXM01080047">
    <property type="protein sequence ID" value="JAH28530.1"/>
    <property type="molecule type" value="Transcribed_RNA"/>
</dbReference>
<accession>A0A0E9RD04</accession>
<proteinExistence type="predicted"/>
<feature type="region of interest" description="Disordered" evidence="1">
    <location>
        <begin position="1"/>
        <end position="43"/>
    </location>
</feature>
<evidence type="ECO:0000256" key="1">
    <source>
        <dbReference type="SAM" id="MobiDB-lite"/>
    </source>
</evidence>
<organism evidence="2">
    <name type="scientific">Anguilla anguilla</name>
    <name type="common">European freshwater eel</name>
    <name type="synonym">Muraena anguilla</name>
    <dbReference type="NCBI Taxonomy" id="7936"/>
    <lineage>
        <taxon>Eukaryota</taxon>
        <taxon>Metazoa</taxon>
        <taxon>Chordata</taxon>
        <taxon>Craniata</taxon>
        <taxon>Vertebrata</taxon>
        <taxon>Euteleostomi</taxon>
        <taxon>Actinopterygii</taxon>
        <taxon>Neopterygii</taxon>
        <taxon>Teleostei</taxon>
        <taxon>Anguilliformes</taxon>
        <taxon>Anguillidae</taxon>
        <taxon>Anguilla</taxon>
    </lineage>
</organism>
<protein>
    <submittedName>
        <fullName evidence="2">Uncharacterized protein</fullName>
    </submittedName>
</protein>
<dbReference type="AlphaFoldDB" id="A0A0E9RD04"/>
<dbReference type="EMBL" id="GBXM01081890">
    <property type="protein sequence ID" value="JAH26687.1"/>
    <property type="molecule type" value="Transcribed_RNA"/>
</dbReference>